<dbReference type="Gene3D" id="3.10.620.30">
    <property type="match status" value="1"/>
</dbReference>
<dbReference type="Pfam" id="PF06035">
    <property type="entry name" value="Peptidase_C93"/>
    <property type="match status" value="1"/>
</dbReference>
<dbReference type="PANTHER" id="PTHR39327:SF1">
    <property type="entry name" value="BLR5470 PROTEIN"/>
    <property type="match status" value="1"/>
</dbReference>
<dbReference type="Proteomes" id="UP000536262">
    <property type="component" value="Unassembled WGS sequence"/>
</dbReference>
<dbReference type="RefSeq" id="WP_343065554.1">
    <property type="nucleotide sequence ID" value="NZ_BAABEG010000001.1"/>
</dbReference>
<sequence length="185" mass="20101">MDKFVALFAIALIAAGCSQSTTPGPSMTTVGYAFAPPAANTFCARQPGLCSTAGKTAVMALTDERMNDLKQVNASVNRRITQRNDAVTASGSDNWRLPTTVGDCEDIAILKKSELRKRGWPASTLLLTVAHYRGAGHTVLTVRTDKGDLILDNLTGSVRNWKSTPYRYFARQSQFETGRWSRIGA</sequence>
<dbReference type="EMBL" id="JACHOU010000006">
    <property type="protein sequence ID" value="MBB6355085.1"/>
    <property type="molecule type" value="Genomic_DNA"/>
</dbReference>
<accession>A0A7X0F8N2</accession>
<dbReference type="PROSITE" id="PS51257">
    <property type="entry name" value="PROKAR_LIPOPROTEIN"/>
    <property type="match status" value="1"/>
</dbReference>
<dbReference type="AlphaFoldDB" id="A0A7X0F8N2"/>
<name>A0A7X0F8N2_9HYPH</name>
<evidence type="ECO:0000313" key="1">
    <source>
        <dbReference type="EMBL" id="MBB6355085.1"/>
    </source>
</evidence>
<gene>
    <name evidence="1" type="ORF">GGR00_002884</name>
</gene>
<reference evidence="1 2" key="1">
    <citation type="submission" date="2020-08" db="EMBL/GenBank/DDBJ databases">
        <title>Genomic Encyclopedia of Type Strains, Phase IV (KMG-IV): sequencing the most valuable type-strain genomes for metagenomic binning, comparative biology and taxonomic classification.</title>
        <authorList>
            <person name="Goeker M."/>
        </authorList>
    </citation>
    <scope>NUCLEOTIDE SEQUENCE [LARGE SCALE GENOMIC DNA]</scope>
    <source>
        <strain evidence="1 2">DSM 7051</strain>
    </source>
</reference>
<dbReference type="InterPro" id="IPR010319">
    <property type="entry name" value="Transglutaminase-like_Cys_pept"/>
</dbReference>
<comment type="caution">
    <text evidence="1">The sequence shown here is derived from an EMBL/GenBank/DDBJ whole genome shotgun (WGS) entry which is preliminary data.</text>
</comment>
<evidence type="ECO:0000313" key="2">
    <source>
        <dbReference type="Proteomes" id="UP000536262"/>
    </source>
</evidence>
<organism evidence="1 2">
    <name type="scientific">Aminobacter aganoensis</name>
    <dbReference type="NCBI Taxonomy" id="83264"/>
    <lineage>
        <taxon>Bacteria</taxon>
        <taxon>Pseudomonadati</taxon>
        <taxon>Pseudomonadota</taxon>
        <taxon>Alphaproteobacteria</taxon>
        <taxon>Hyphomicrobiales</taxon>
        <taxon>Phyllobacteriaceae</taxon>
        <taxon>Aminobacter</taxon>
    </lineage>
</organism>
<proteinExistence type="predicted"/>
<dbReference type="PANTHER" id="PTHR39327">
    <property type="match status" value="1"/>
</dbReference>
<protein>
    <submittedName>
        <fullName evidence="1">Putative transglutaminase-like cysteine proteinase</fullName>
    </submittedName>
</protein>
<keyword evidence="2" id="KW-1185">Reference proteome</keyword>